<evidence type="ECO:0000256" key="5">
    <source>
        <dbReference type="ARBA" id="ARBA00023136"/>
    </source>
</evidence>
<keyword evidence="4 6" id="KW-1133">Transmembrane helix</keyword>
<dbReference type="Pfam" id="PF02687">
    <property type="entry name" value="FtsX"/>
    <property type="match status" value="2"/>
</dbReference>
<name>A0A0F9FCV9_9ZZZZ</name>
<feature type="domain" description="ABC3 transporter permease C-terminal" evidence="7">
    <location>
        <begin position="416"/>
        <end position="529"/>
    </location>
</feature>
<feature type="non-terminal residue" evidence="8">
    <location>
        <position position="1"/>
    </location>
</feature>
<feature type="transmembrane region" description="Helical" evidence="6">
    <location>
        <begin position="20"/>
        <end position="46"/>
    </location>
</feature>
<dbReference type="AlphaFoldDB" id="A0A0F9FCV9"/>
<dbReference type="InterPro" id="IPR050250">
    <property type="entry name" value="Macrolide_Exporter_MacB"/>
</dbReference>
<dbReference type="EMBL" id="LAZR01021760">
    <property type="protein sequence ID" value="KKL84229.1"/>
    <property type="molecule type" value="Genomic_DNA"/>
</dbReference>
<evidence type="ECO:0000313" key="8">
    <source>
        <dbReference type="EMBL" id="KKL84229.1"/>
    </source>
</evidence>
<protein>
    <recommendedName>
        <fullName evidence="7">ABC3 transporter permease C-terminal domain-containing protein</fullName>
    </recommendedName>
</protein>
<evidence type="ECO:0000256" key="2">
    <source>
        <dbReference type="ARBA" id="ARBA00022475"/>
    </source>
</evidence>
<dbReference type="GO" id="GO:0022857">
    <property type="term" value="F:transmembrane transporter activity"/>
    <property type="evidence" value="ECO:0007669"/>
    <property type="project" value="TreeGrafter"/>
</dbReference>
<keyword evidence="3 6" id="KW-0812">Transmembrane</keyword>
<organism evidence="8">
    <name type="scientific">marine sediment metagenome</name>
    <dbReference type="NCBI Taxonomy" id="412755"/>
    <lineage>
        <taxon>unclassified sequences</taxon>
        <taxon>metagenomes</taxon>
        <taxon>ecological metagenomes</taxon>
    </lineage>
</organism>
<dbReference type="PANTHER" id="PTHR30572:SF18">
    <property type="entry name" value="ABC-TYPE MACROLIDE FAMILY EXPORT SYSTEM PERMEASE COMPONENT 2"/>
    <property type="match status" value="1"/>
</dbReference>
<feature type="transmembrane region" description="Helical" evidence="6">
    <location>
        <begin position="465"/>
        <end position="483"/>
    </location>
</feature>
<proteinExistence type="predicted"/>
<evidence type="ECO:0000259" key="7">
    <source>
        <dbReference type="Pfam" id="PF02687"/>
    </source>
</evidence>
<accession>A0A0F9FCV9</accession>
<evidence type="ECO:0000256" key="3">
    <source>
        <dbReference type="ARBA" id="ARBA00022692"/>
    </source>
</evidence>
<gene>
    <name evidence="8" type="ORF">LCGC14_1966830</name>
</gene>
<evidence type="ECO:0000256" key="1">
    <source>
        <dbReference type="ARBA" id="ARBA00004651"/>
    </source>
</evidence>
<sequence length="536" mass="60239">YLQPLDKIVPGPLLGNEIGVFLPKVFILFLGGLALVIIVSAAFNYTSLSVARSMLRAREVGVRKTFGATRSQIITQFLLEAVVIAVISLLLAFLLLQYLLPAFSGMQMMSLMEIRPEQNIKIYIWFLIFALATGLLSGVLPAVFISAFRPIFVLKGITNVRLFSRITLRKILLVTQFVFSMVFIISILLIFKQMNFMINADLGFDAEVVYDINLQGKDFNKVKAEYSQLPEVVNISASSHIPAEGNLRGVDVRLKMEDEKYHCHHFSVDENYIETMGLKLIAGKTFPENMSTENEKFVIASEMTVEHFKLGTVQEALGTTLILNDSTMVEIIGIVKNHQYVALFLNTKPMLLRYNPGSYRHAFLRLESPDMTATVSKLERTWGKIDPFHELNGDFLDDRIKYYYTFFEDIMYTVGFASLLAIIIAGFGLLGMATYSTQTRLREIGIRKVFGAEVNHIIFLVSKSYLWLMLIAAVIGGTIAYLVNNLWLQYLSKRVDFGIGTILAGVFIVVFVGLLTISSQTLKAAKTNPAKILKYD</sequence>
<dbReference type="GO" id="GO:0005886">
    <property type="term" value="C:plasma membrane"/>
    <property type="evidence" value="ECO:0007669"/>
    <property type="project" value="UniProtKB-SubCell"/>
</dbReference>
<evidence type="ECO:0000256" key="4">
    <source>
        <dbReference type="ARBA" id="ARBA00022989"/>
    </source>
</evidence>
<feature type="transmembrane region" description="Helical" evidence="6">
    <location>
        <begin position="410"/>
        <end position="432"/>
    </location>
</feature>
<feature type="transmembrane region" description="Helical" evidence="6">
    <location>
        <begin position="77"/>
        <end position="100"/>
    </location>
</feature>
<dbReference type="InterPro" id="IPR003838">
    <property type="entry name" value="ABC3_permease_C"/>
</dbReference>
<evidence type="ECO:0000256" key="6">
    <source>
        <dbReference type="SAM" id="Phobius"/>
    </source>
</evidence>
<keyword evidence="5 6" id="KW-0472">Membrane</keyword>
<reference evidence="8" key="1">
    <citation type="journal article" date="2015" name="Nature">
        <title>Complex archaea that bridge the gap between prokaryotes and eukaryotes.</title>
        <authorList>
            <person name="Spang A."/>
            <person name="Saw J.H."/>
            <person name="Jorgensen S.L."/>
            <person name="Zaremba-Niedzwiedzka K."/>
            <person name="Martijn J."/>
            <person name="Lind A.E."/>
            <person name="van Eijk R."/>
            <person name="Schleper C."/>
            <person name="Guy L."/>
            <person name="Ettema T.J."/>
        </authorList>
    </citation>
    <scope>NUCLEOTIDE SEQUENCE</scope>
</reference>
<feature type="transmembrane region" description="Helical" evidence="6">
    <location>
        <begin position="495"/>
        <end position="517"/>
    </location>
</feature>
<feature type="transmembrane region" description="Helical" evidence="6">
    <location>
        <begin position="120"/>
        <end position="145"/>
    </location>
</feature>
<comment type="caution">
    <text evidence="8">The sequence shown here is derived from an EMBL/GenBank/DDBJ whole genome shotgun (WGS) entry which is preliminary data.</text>
</comment>
<comment type="subcellular location">
    <subcellularLocation>
        <location evidence="1">Cell membrane</location>
        <topology evidence="1">Multi-pass membrane protein</topology>
    </subcellularLocation>
</comment>
<dbReference type="PANTHER" id="PTHR30572">
    <property type="entry name" value="MEMBRANE COMPONENT OF TRANSPORTER-RELATED"/>
    <property type="match status" value="1"/>
</dbReference>
<keyword evidence="2" id="KW-1003">Cell membrane</keyword>
<feature type="domain" description="ABC3 transporter permease C-terminal" evidence="7">
    <location>
        <begin position="33"/>
        <end position="146"/>
    </location>
</feature>
<feature type="transmembrane region" description="Helical" evidence="6">
    <location>
        <begin position="171"/>
        <end position="191"/>
    </location>
</feature>